<dbReference type="RefSeq" id="WP_150584913.1">
    <property type="nucleotide sequence ID" value="NZ_CABPSE010000006.1"/>
</dbReference>
<protein>
    <recommendedName>
        <fullName evidence="3">DUF2946 domain-containing protein</fullName>
    </recommendedName>
</protein>
<dbReference type="InterPro" id="IPR021333">
    <property type="entry name" value="DUF2946"/>
</dbReference>
<evidence type="ECO:0000313" key="2">
    <source>
        <dbReference type="Proteomes" id="UP000383971"/>
    </source>
</evidence>
<proteinExistence type="predicted"/>
<dbReference type="Pfam" id="PF11162">
    <property type="entry name" value="DUF2946"/>
    <property type="match status" value="1"/>
</dbReference>
<organism evidence="1 2">
    <name type="scientific">Pandoraea communis</name>
    <dbReference type="NCBI Taxonomy" id="2508297"/>
    <lineage>
        <taxon>Bacteria</taxon>
        <taxon>Pseudomonadati</taxon>
        <taxon>Pseudomonadota</taxon>
        <taxon>Betaproteobacteria</taxon>
        <taxon>Burkholderiales</taxon>
        <taxon>Burkholderiaceae</taxon>
        <taxon>Pandoraea</taxon>
    </lineage>
</organism>
<dbReference type="AlphaFoldDB" id="A0A5E4UNP5"/>
<dbReference type="EMBL" id="CABPSE010000006">
    <property type="protein sequence ID" value="VVE01651.1"/>
    <property type="molecule type" value="Genomic_DNA"/>
</dbReference>
<keyword evidence="2" id="KW-1185">Reference proteome</keyword>
<evidence type="ECO:0000313" key="1">
    <source>
        <dbReference type="EMBL" id="VVE01651.1"/>
    </source>
</evidence>
<reference evidence="1 2" key="1">
    <citation type="submission" date="2019-08" db="EMBL/GenBank/DDBJ databases">
        <authorList>
            <person name="Peeters C."/>
        </authorList>
    </citation>
    <scope>NUCLEOTIDE SEQUENCE [LARGE SCALE GENOMIC DNA]</scope>
    <source>
        <strain evidence="1 2">LMG 31111</strain>
    </source>
</reference>
<accession>A0A5E4UNP5</accession>
<sequence length="142" mass="14766">MSFTARKRLFAWLGLAAMWLAICMPAVSQVLAAHRVEQARMLNAAFCTVDGMAPAMALAPTARAHDGEGMHSASMSHGSHDNQGDVCGYCSLLANHPPLAMPALTGAVSFAWIARAGPAANTRPTNAQLAFTPPARAPPAAS</sequence>
<name>A0A5E4UNP5_9BURK</name>
<dbReference type="Proteomes" id="UP000383971">
    <property type="component" value="Unassembled WGS sequence"/>
</dbReference>
<gene>
    <name evidence="1" type="ORF">PCO31111_02184</name>
</gene>
<evidence type="ECO:0008006" key="3">
    <source>
        <dbReference type="Google" id="ProtNLM"/>
    </source>
</evidence>